<evidence type="ECO:0000313" key="5">
    <source>
        <dbReference type="EMBL" id="KXJ92534.1"/>
    </source>
</evidence>
<dbReference type="EMBL" id="KQ964248">
    <property type="protein sequence ID" value="KXJ92534.1"/>
    <property type="molecule type" value="Genomic_DNA"/>
</dbReference>
<feature type="signal peptide" evidence="3">
    <location>
        <begin position="1"/>
        <end position="22"/>
    </location>
</feature>
<reference evidence="6" key="1">
    <citation type="submission" date="2016-02" db="EMBL/GenBank/DDBJ databases">
        <title>Draft genome sequence of Microdochium bolleyi, a fungal endophyte of beachgrass.</title>
        <authorList>
            <consortium name="DOE Joint Genome Institute"/>
            <person name="David A.S."/>
            <person name="May G."/>
            <person name="Haridas S."/>
            <person name="Lim J."/>
            <person name="Wang M."/>
            <person name="Labutti K."/>
            <person name="Lipzen A."/>
            <person name="Barry K."/>
            <person name="Grigoriev I.V."/>
        </authorList>
    </citation>
    <scope>NUCLEOTIDE SEQUENCE [LARGE SCALE GENOMIC DNA]</scope>
    <source>
        <strain evidence="6">J235TASD1</strain>
    </source>
</reference>
<dbReference type="InParanoid" id="A0A136J5V2"/>
<dbReference type="InterPro" id="IPR011650">
    <property type="entry name" value="Peptidase_M20_dimer"/>
</dbReference>
<dbReference type="Gene3D" id="3.30.70.360">
    <property type="match status" value="1"/>
</dbReference>
<gene>
    <name evidence="5" type="ORF">Micbo1qcDRAFT_222287</name>
</gene>
<dbReference type="InterPro" id="IPR036264">
    <property type="entry name" value="Bact_exopeptidase_dim_dom"/>
</dbReference>
<organism evidence="5 6">
    <name type="scientific">Microdochium bolleyi</name>
    <dbReference type="NCBI Taxonomy" id="196109"/>
    <lineage>
        <taxon>Eukaryota</taxon>
        <taxon>Fungi</taxon>
        <taxon>Dikarya</taxon>
        <taxon>Ascomycota</taxon>
        <taxon>Pezizomycotina</taxon>
        <taxon>Sordariomycetes</taxon>
        <taxon>Xylariomycetidae</taxon>
        <taxon>Xylariales</taxon>
        <taxon>Microdochiaceae</taxon>
        <taxon>Microdochium</taxon>
    </lineage>
</organism>
<feature type="chain" id="PRO_5007293497" description="Peptidase M20 domain-containing protein 2" evidence="3">
    <location>
        <begin position="23"/>
        <end position="460"/>
    </location>
</feature>
<evidence type="ECO:0000256" key="3">
    <source>
        <dbReference type="SAM" id="SignalP"/>
    </source>
</evidence>
<dbReference type="CDD" id="cd05672">
    <property type="entry name" value="M20_ACY1L2-like"/>
    <property type="match status" value="1"/>
</dbReference>
<dbReference type="Pfam" id="PF07687">
    <property type="entry name" value="M20_dimer"/>
    <property type="match status" value="1"/>
</dbReference>
<dbReference type="PIRSF" id="PIRSF037226">
    <property type="entry name" value="Amidohydrolase_ACY1L2_prd"/>
    <property type="match status" value="1"/>
</dbReference>
<dbReference type="SUPFAM" id="SSF53187">
    <property type="entry name" value="Zn-dependent exopeptidases"/>
    <property type="match status" value="1"/>
</dbReference>
<protein>
    <recommendedName>
        <fullName evidence="2">Peptidase M20 domain-containing protein 2</fullName>
    </recommendedName>
</protein>
<dbReference type="SUPFAM" id="SSF55031">
    <property type="entry name" value="Bacterial exopeptidase dimerisation domain"/>
    <property type="match status" value="1"/>
</dbReference>
<dbReference type="PANTHER" id="PTHR30575">
    <property type="entry name" value="PEPTIDASE M20"/>
    <property type="match status" value="1"/>
</dbReference>
<name>A0A136J5V2_9PEZI</name>
<keyword evidence="3" id="KW-0732">Signal</keyword>
<evidence type="ECO:0000259" key="4">
    <source>
        <dbReference type="Pfam" id="PF07687"/>
    </source>
</evidence>
<evidence type="ECO:0000256" key="2">
    <source>
        <dbReference type="PIRNR" id="PIRNR037226"/>
    </source>
</evidence>
<comment type="similarity">
    <text evidence="1 2">Belongs to the peptidase M20A family.</text>
</comment>
<evidence type="ECO:0000256" key="1">
    <source>
        <dbReference type="ARBA" id="ARBA00006247"/>
    </source>
</evidence>
<dbReference type="InterPro" id="IPR052030">
    <property type="entry name" value="Peptidase_M20/M20A_hydrolases"/>
</dbReference>
<dbReference type="NCBIfam" id="TIGR01891">
    <property type="entry name" value="amidohydrolases"/>
    <property type="match status" value="1"/>
</dbReference>
<dbReference type="InterPro" id="IPR002933">
    <property type="entry name" value="Peptidase_M20"/>
</dbReference>
<dbReference type="Gene3D" id="3.40.630.10">
    <property type="entry name" value="Zn peptidases"/>
    <property type="match status" value="1"/>
</dbReference>
<dbReference type="PANTHER" id="PTHR30575:SF4">
    <property type="entry name" value="PEPTIDASE M20 DOMAIN-CONTAINING PROTEIN 2"/>
    <property type="match status" value="1"/>
</dbReference>
<dbReference type="GO" id="GO:0016805">
    <property type="term" value="F:dipeptidase activity"/>
    <property type="evidence" value="ECO:0007669"/>
    <property type="project" value="InterPro"/>
</dbReference>
<dbReference type="OrthoDB" id="6119954at2759"/>
<dbReference type="InterPro" id="IPR017144">
    <property type="entry name" value="Xaa-Arg_dipeptidase"/>
</dbReference>
<proteinExistence type="inferred from homology"/>
<dbReference type="AlphaFoldDB" id="A0A136J5V2"/>
<sequence>MALDFPFKPSLILLFYAFGAASSDPSAMASRQSSAPAQGQASYLRELSSFLDSISEDFWHVNTEIHRNPELAFQERKAHDLLTSFLAARQGWNVTRSTHGIETAFAAVFKGAGGDGPVVSFNAEYDALPDLGHACGHNLIATVGLGGALATAEVMRTHNLGGKVVLFGTPAEESGGGKIKMLEAGVFRDYAIDVSLMAHADVAGQDTAYANTMSTDCLDVTYTGKPAHAAVAPWAGVNAQDALVLAYNAVAMLRQQSRPYDLVHGIIESGGGPAVNVIPDSATASFMMRAANDADLADWTGRLIKCFEAGALATGAQMNLTMRPNGYSNHRTNDVLAASYAKHYNALSGAKGTAETLPDAATAKLKPPQASTDQGNLSWEYPSLHPMFGIYNDDGSIPSGAPHTRPFEAASGGRSAHDRAVLTAKRLAAVAVDVLTVEGMLGEVKKEFAATMTFNNVAFR</sequence>
<feature type="domain" description="Peptidase M20 dimerisation" evidence="4">
    <location>
        <begin position="220"/>
        <end position="309"/>
    </location>
</feature>
<accession>A0A136J5V2</accession>
<evidence type="ECO:0000313" key="6">
    <source>
        <dbReference type="Proteomes" id="UP000070501"/>
    </source>
</evidence>
<dbReference type="Pfam" id="PF01546">
    <property type="entry name" value="Peptidase_M20"/>
    <property type="match status" value="1"/>
</dbReference>
<keyword evidence="6" id="KW-1185">Reference proteome</keyword>
<dbReference type="FunFam" id="3.30.70.360:FF:000004">
    <property type="entry name" value="Peptidase M20 domain-containing protein 2"/>
    <property type="match status" value="1"/>
</dbReference>
<dbReference type="Proteomes" id="UP000070501">
    <property type="component" value="Unassembled WGS sequence"/>
</dbReference>
<dbReference type="InterPro" id="IPR017439">
    <property type="entry name" value="Amidohydrolase"/>
</dbReference>